<dbReference type="OrthoDB" id="205403at2759"/>
<reference evidence="3" key="1">
    <citation type="submission" date="2015-06" db="EMBL/GenBank/DDBJ databases">
        <title>Expansion of signal transduction pathways in fungi by whole-genome duplication.</title>
        <authorList>
            <consortium name="DOE Joint Genome Institute"/>
            <person name="Corrochano L.M."/>
            <person name="Kuo A."/>
            <person name="Marcet-Houben M."/>
            <person name="Polaino S."/>
            <person name="Salamov A."/>
            <person name="Villalobos J.M."/>
            <person name="Alvarez M.I."/>
            <person name="Avalos J."/>
            <person name="Benito E.P."/>
            <person name="Benoit I."/>
            <person name="Burger G."/>
            <person name="Camino L.P."/>
            <person name="Canovas D."/>
            <person name="Cerda-Olmedo E."/>
            <person name="Cheng J.-F."/>
            <person name="Dominguez A."/>
            <person name="Elias M."/>
            <person name="Eslava A.P."/>
            <person name="Glaser F."/>
            <person name="Grimwood J."/>
            <person name="Gutierrez G."/>
            <person name="Heitman J."/>
            <person name="Henrissat B."/>
            <person name="Iturriaga E.A."/>
            <person name="Lang B.F."/>
            <person name="Lavin J.L."/>
            <person name="Lee S."/>
            <person name="Li W."/>
            <person name="Lindquist E."/>
            <person name="Lopez-Garcia S."/>
            <person name="Luque E.M."/>
            <person name="Marcos A.T."/>
            <person name="Martin J."/>
            <person name="McCluskey K."/>
            <person name="Medina H.R."/>
            <person name="Miralles-Duran A."/>
            <person name="Miyazaki A."/>
            <person name="Munoz-Torres E."/>
            <person name="Oguiza J.A."/>
            <person name="Ohm R."/>
            <person name="Olmedo M."/>
            <person name="Orejas M."/>
            <person name="Ortiz-Castellanos L."/>
            <person name="Pisabarro A.G."/>
            <person name="Rodriguez-Romero J."/>
            <person name="Ruiz-Herrera J."/>
            <person name="Ruiz-Vazquez R."/>
            <person name="Sanz C."/>
            <person name="Schackwitz W."/>
            <person name="Schmutz J."/>
            <person name="Shahriari M."/>
            <person name="Shelest E."/>
            <person name="Silva-Franco F."/>
            <person name="Soanes D."/>
            <person name="Syed K."/>
            <person name="Tagua V.G."/>
            <person name="Talbot N.J."/>
            <person name="Thon M."/>
            <person name="De vries R.P."/>
            <person name="Wiebenga A."/>
            <person name="Yadav J.S."/>
            <person name="Braun E.L."/>
            <person name="Baker S."/>
            <person name="Garre V."/>
            <person name="Horwitz B."/>
            <person name="Torres-Martinez S."/>
            <person name="Idnurm A."/>
            <person name="Herrera-Estrella A."/>
            <person name="Gabaldon T."/>
            <person name="Grigoriev I.V."/>
        </authorList>
    </citation>
    <scope>NUCLEOTIDE SEQUENCE [LARGE SCALE GENOMIC DNA]</scope>
    <source>
        <strain evidence="3">NRRL 1555(-)</strain>
    </source>
</reference>
<evidence type="ECO:0000313" key="3">
    <source>
        <dbReference type="Proteomes" id="UP000077315"/>
    </source>
</evidence>
<evidence type="ECO:0000313" key="2">
    <source>
        <dbReference type="EMBL" id="OAD80698.1"/>
    </source>
</evidence>
<evidence type="ECO:0008006" key="4">
    <source>
        <dbReference type="Google" id="ProtNLM"/>
    </source>
</evidence>
<evidence type="ECO:0000256" key="1">
    <source>
        <dbReference type="SAM" id="MobiDB-lite"/>
    </source>
</evidence>
<accession>A0A167R2I8</accession>
<protein>
    <recommendedName>
        <fullName evidence="4">DUF1754-domain-containing protein</fullName>
    </recommendedName>
</protein>
<dbReference type="VEuPathDB" id="FungiDB:PHYBLDRAFT_61751"/>
<name>A0A167R2I8_PHYB8</name>
<keyword evidence="3" id="KW-1185">Reference proteome</keyword>
<dbReference type="GeneID" id="29001757"/>
<dbReference type="FunCoup" id="A0A167R2I8">
    <property type="interactions" value="123"/>
</dbReference>
<dbReference type="AlphaFoldDB" id="A0A167R2I8"/>
<dbReference type="PANTHER" id="PTHR13282">
    <property type="entry name" value="PROTEIN FAM32A"/>
    <property type="match status" value="1"/>
</dbReference>
<dbReference type="Proteomes" id="UP000077315">
    <property type="component" value="Unassembled WGS sequence"/>
</dbReference>
<dbReference type="PANTHER" id="PTHR13282:SF6">
    <property type="entry name" value="PROTEIN FAM32A"/>
    <property type="match status" value="1"/>
</dbReference>
<feature type="region of interest" description="Disordered" evidence="1">
    <location>
        <begin position="1"/>
        <end position="54"/>
    </location>
</feature>
<gene>
    <name evidence="2" type="ORF">PHYBLDRAFT_61751</name>
</gene>
<dbReference type="EMBL" id="KV440971">
    <property type="protein sequence ID" value="OAD80698.1"/>
    <property type="molecule type" value="Genomic_DNA"/>
</dbReference>
<dbReference type="STRING" id="763407.A0A167R2I8"/>
<dbReference type="Pfam" id="PF08555">
    <property type="entry name" value="FAM32A"/>
    <property type="match status" value="1"/>
</dbReference>
<feature type="compositionally biased region" description="Basic and acidic residues" evidence="1">
    <location>
        <begin position="30"/>
        <end position="54"/>
    </location>
</feature>
<organism evidence="2 3">
    <name type="scientific">Phycomyces blakesleeanus (strain ATCC 8743b / DSM 1359 / FGSC 10004 / NBRC 33097 / NRRL 1555)</name>
    <dbReference type="NCBI Taxonomy" id="763407"/>
    <lineage>
        <taxon>Eukaryota</taxon>
        <taxon>Fungi</taxon>
        <taxon>Fungi incertae sedis</taxon>
        <taxon>Mucoromycota</taxon>
        <taxon>Mucoromycotina</taxon>
        <taxon>Mucoromycetes</taxon>
        <taxon>Mucorales</taxon>
        <taxon>Phycomycetaceae</taxon>
        <taxon>Phycomyces</taxon>
    </lineage>
</organism>
<dbReference type="GO" id="GO:0005730">
    <property type="term" value="C:nucleolus"/>
    <property type="evidence" value="ECO:0007669"/>
    <property type="project" value="TreeGrafter"/>
</dbReference>
<dbReference type="InterPro" id="IPR013865">
    <property type="entry name" value="FAM32A"/>
</dbReference>
<proteinExistence type="predicted"/>
<sequence>MSAYDQVSKGSLKFKGSDSPIKKKKKKAKSEREKFARAIQDEADGQKQEDSAAHRVTVVEKTEAERKFEETKLKRQMERVAKAATRSHKENVYEFNKKLEHLSEHYDIPKVGPG</sequence>
<dbReference type="InParanoid" id="A0A167R2I8"/>
<dbReference type="RefSeq" id="XP_018298738.1">
    <property type="nucleotide sequence ID" value="XM_018440851.1"/>
</dbReference>